<evidence type="ECO:0000256" key="5">
    <source>
        <dbReference type="ARBA" id="ARBA00022763"/>
    </source>
</evidence>
<evidence type="ECO:0000256" key="7">
    <source>
        <dbReference type="ARBA" id="ARBA00022840"/>
    </source>
</evidence>
<evidence type="ECO:0000256" key="11">
    <source>
        <dbReference type="ARBA" id="ARBA00029504"/>
    </source>
</evidence>
<keyword evidence="6 12" id="KW-0228">DNA excision</keyword>
<evidence type="ECO:0000256" key="2">
    <source>
        <dbReference type="ARBA" id="ARBA00008533"/>
    </source>
</evidence>
<dbReference type="NCBIfam" id="NF003673">
    <property type="entry name" value="PRK05298.1"/>
    <property type="match status" value="1"/>
</dbReference>
<dbReference type="SMART" id="SM00487">
    <property type="entry name" value="DEXDc"/>
    <property type="match status" value="1"/>
</dbReference>
<comment type="domain">
    <text evidence="12">The beta-hairpin motif is involved in DNA binding.</text>
</comment>
<keyword evidence="4 12" id="KW-0547">Nucleotide-binding</keyword>
<dbReference type="InterPro" id="IPR001650">
    <property type="entry name" value="Helicase_C-like"/>
</dbReference>
<dbReference type="GO" id="GO:0009432">
    <property type="term" value="P:SOS response"/>
    <property type="evidence" value="ECO:0007669"/>
    <property type="project" value="UniProtKB-UniRule"/>
</dbReference>
<dbReference type="GO" id="GO:0016887">
    <property type="term" value="F:ATP hydrolysis activity"/>
    <property type="evidence" value="ECO:0007669"/>
    <property type="project" value="InterPro"/>
</dbReference>
<feature type="domain" description="UVR" evidence="15">
    <location>
        <begin position="687"/>
        <end position="722"/>
    </location>
</feature>
<dbReference type="GO" id="GO:0009380">
    <property type="term" value="C:excinuclease repair complex"/>
    <property type="evidence" value="ECO:0007669"/>
    <property type="project" value="InterPro"/>
</dbReference>
<dbReference type="NCBIfam" id="TIGR00631">
    <property type="entry name" value="uvrb"/>
    <property type="match status" value="1"/>
</dbReference>
<dbReference type="InterPro" id="IPR001943">
    <property type="entry name" value="UVR_dom"/>
</dbReference>
<dbReference type="SUPFAM" id="SSF46600">
    <property type="entry name" value="C-terminal UvrC-binding domain of UvrB"/>
    <property type="match status" value="1"/>
</dbReference>
<dbReference type="Pfam" id="PF02151">
    <property type="entry name" value="UVR"/>
    <property type="match status" value="1"/>
</dbReference>
<evidence type="ECO:0000256" key="10">
    <source>
        <dbReference type="ARBA" id="ARBA00026033"/>
    </source>
</evidence>
<sequence>MDLGQPRTGNPFRVKSNYEPVGDQVKAIRHISESIEKGVPWQTLLGVTGSGKTFAMAKVIETVQRPTLIVTHNKTLAAQLYTEFRDFFPTNMVGYFVSYYDYYQPEAYVAARDLYIEKDAQINEKIDNLRHVATYSLFDRRDVIIVASVSCIYGLGDPSEYVSMRFSIERNQRLERDQFITHLVEILYERNDMDPGKRKFRVRGDIVEVYPPYLDNTVKVEFFGDEVDSICLCEPITGRTLKKIDDITFYPANHYVASEARRKSAVAAIRSEMEKGVSGFREQGKLVESQRLRDRTLYDLEMISEMGSCKGIENYSRHMEGRVPGSPPLTLIDYFPRDFLLFVDESHVTIPQFRGMVRGDRSRKESLVNFGFRLDSAFDNRPLNFDEFTERLNQTIFVSATPETYEMEMSGRYVAELITRPTGLLDPEIFVRPASAGGDGGIGQVDDLVGELNSVIDNGGRVLVTVLTKRMAEELTDYLVELGIAAEYLHSDIDTVDRVDLLRRLREGDVDVIVGINLLREGLDLPEVTLVAILDADKEGFLRSARSLIQTCGRAARNASGRVIMYADRITPAMQRAISETARRREIQARFNAEMGIVPRTVVRALNDGLIIDEISSPGKSRRSRGSDRPGASRDSVSGTRRGADSSDKGRGRGRSGAGGSSGTGSKMTGEDILTLDMEMLTPSEKRFLLEEMNSQMRLAAENLDFERAAAIRDRIRNIFPSME</sequence>
<keyword evidence="3 12" id="KW-0963">Cytoplasm</keyword>
<dbReference type="Proteomes" id="UP000233256">
    <property type="component" value="Unassembled WGS sequence"/>
</dbReference>
<evidence type="ECO:0000256" key="13">
    <source>
        <dbReference type="RuleBase" id="RU003587"/>
    </source>
</evidence>
<evidence type="ECO:0000256" key="12">
    <source>
        <dbReference type="HAMAP-Rule" id="MF_00204"/>
    </source>
</evidence>
<dbReference type="GO" id="GO:0005524">
    <property type="term" value="F:ATP binding"/>
    <property type="evidence" value="ECO:0007669"/>
    <property type="project" value="UniProtKB-UniRule"/>
</dbReference>
<dbReference type="InterPro" id="IPR024759">
    <property type="entry name" value="UvrB_YAD/RRR_dom"/>
</dbReference>
<protein>
    <recommendedName>
        <fullName evidence="11 12">UvrABC system protein B</fullName>
        <shortName evidence="12">Protein UvrB</shortName>
    </recommendedName>
    <alternativeName>
        <fullName evidence="12">Excinuclease ABC subunit B</fullName>
    </alternativeName>
</protein>
<dbReference type="AlphaFoldDB" id="A0A2N1PQ36"/>
<evidence type="ECO:0000256" key="4">
    <source>
        <dbReference type="ARBA" id="ARBA00022741"/>
    </source>
</evidence>
<evidence type="ECO:0000313" key="19">
    <source>
        <dbReference type="Proteomes" id="UP000233256"/>
    </source>
</evidence>
<dbReference type="SUPFAM" id="SSF52540">
    <property type="entry name" value="P-loop containing nucleoside triphosphate hydrolases"/>
    <property type="match status" value="2"/>
</dbReference>
<dbReference type="CDD" id="cd18790">
    <property type="entry name" value="SF2_C_UvrB"/>
    <property type="match status" value="1"/>
</dbReference>
<dbReference type="InterPro" id="IPR041471">
    <property type="entry name" value="UvrB_inter"/>
</dbReference>
<dbReference type="PROSITE" id="PS51192">
    <property type="entry name" value="HELICASE_ATP_BIND_1"/>
    <property type="match status" value="1"/>
</dbReference>
<dbReference type="PROSITE" id="PS51194">
    <property type="entry name" value="HELICASE_CTER"/>
    <property type="match status" value="1"/>
</dbReference>
<comment type="function">
    <text evidence="12">The UvrABC repair system catalyzes the recognition and processing of DNA lesions. A damage recognition complex composed of 2 UvrA and 2 UvrB subunits scans DNA for abnormalities. Upon binding of the UvrA(2)B(2) complex to a putative damaged site, the DNA wraps around one UvrB monomer. DNA wrap is dependent on ATP binding by UvrB and probably causes local melting of the DNA helix, facilitating insertion of UvrB beta-hairpin between the DNA strands. Then UvrB probes one DNA strand for the presence of a lesion. If a lesion is found the UvrA subunits dissociate and the UvrB-DNA preincision complex is formed. This complex is subsequently bound by UvrC and the second UvrB is released. If no lesion is found, the DNA wraps around the other UvrB subunit that will check the other stand for damage.</text>
</comment>
<comment type="subcellular location">
    <subcellularLocation>
        <location evidence="1 12 13">Cytoplasm</location>
    </subcellularLocation>
</comment>
<dbReference type="InterPro" id="IPR014001">
    <property type="entry name" value="Helicase_ATP-bd"/>
</dbReference>
<feature type="binding site" evidence="12">
    <location>
        <begin position="46"/>
        <end position="53"/>
    </location>
    <ligand>
        <name>ATP</name>
        <dbReference type="ChEBI" id="CHEBI:30616"/>
    </ligand>
</feature>
<dbReference type="Pfam" id="PF12344">
    <property type="entry name" value="UvrB"/>
    <property type="match status" value="1"/>
</dbReference>
<keyword evidence="5 12" id="KW-0227">DNA damage</keyword>
<dbReference type="CDD" id="cd17916">
    <property type="entry name" value="DEXHc_UvrB"/>
    <property type="match status" value="1"/>
</dbReference>
<dbReference type="InterPro" id="IPR036876">
    <property type="entry name" value="UVR_dom_sf"/>
</dbReference>
<feature type="short sequence motif" description="Beta-hairpin" evidence="12">
    <location>
        <begin position="99"/>
        <end position="122"/>
    </location>
</feature>
<organism evidence="18 19">
    <name type="scientific">Candidatus Wallbacteria bacterium HGW-Wallbacteria-1</name>
    <dbReference type="NCBI Taxonomy" id="2013854"/>
    <lineage>
        <taxon>Bacteria</taxon>
        <taxon>Candidatus Walliibacteriota</taxon>
    </lineage>
</organism>
<keyword evidence="9 12" id="KW-0234">DNA repair</keyword>
<comment type="similarity">
    <text evidence="2 12 13">Belongs to the UvrB family.</text>
</comment>
<evidence type="ECO:0000256" key="6">
    <source>
        <dbReference type="ARBA" id="ARBA00022769"/>
    </source>
</evidence>
<dbReference type="GO" id="GO:0003677">
    <property type="term" value="F:DNA binding"/>
    <property type="evidence" value="ECO:0007669"/>
    <property type="project" value="UniProtKB-UniRule"/>
</dbReference>
<dbReference type="Pfam" id="PF00271">
    <property type="entry name" value="Helicase_C"/>
    <property type="match status" value="1"/>
</dbReference>
<gene>
    <name evidence="12" type="primary">uvrB</name>
    <name evidence="18" type="ORF">CVV64_08785</name>
</gene>
<dbReference type="Pfam" id="PF17757">
    <property type="entry name" value="UvrB_inter"/>
    <property type="match status" value="1"/>
</dbReference>
<feature type="domain" description="Helicase C-terminal" evidence="17">
    <location>
        <begin position="444"/>
        <end position="610"/>
    </location>
</feature>
<dbReference type="SMART" id="SM00490">
    <property type="entry name" value="HELICc"/>
    <property type="match status" value="1"/>
</dbReference>
<dbReference type="HAMAP" id="MF_00204">
    <property type="entry name" value="UvrB"/>
    <property type="match status" value="1"/>
</dbReference>
<feature type="compositionally biased region" description="Basic and acidic residues" evidence="14">
    <location>
        <begin position="642"/>
        <end position="651"/>
    </location>
</feature>
<dbReference type="InterPro" id="IPR004807">
    <property type="entry name" value="UvrB"/>
</dbReference>
<dbReference type="Gene3D" id="4.10.860.10">
    <property type="entry name" value="UVR domain"/>
    <property type="match status" value="1"/>
</dbReference>
<dbReference type="GO" id="GO:0006289">
    <property type="term" value="P:nucleotide-excision repair"/>
    <property type="evidence" value="ECO:0007669"/>
    <property type="project" value="UniProtKB-UniRule"/>
</dbReference>
<accession>A0A2N1PQ36</accession>
<evidence type="ECO:0000259" key="16">
    <source>
        <dbReference type="PROSITE" id="PS51192"/>
    </source>
</evidence>
<evidence type="ECO:0000256" key="1">
    <source>
        <dbReference type="ARBA" id="ARBA00004496"/>
    </source>
</evidence>
<dbReference type="GO" id="GO:0009381">
    <property type="term" value="F:excinuclease ABC activity"/>
    <property type="evidence" value="ECO:0007669"/>
    <property type="project" value="UniProtKB-UniRule"/>
</dbReference>
<proteinExistence type="inferred from homology"/>
<dbReference type="GO" id="GO:0005737">
    <property type="term" value="C:cytoplasm"/>
    <property type="evidence" value="ECO:0007669"/>
    <property type="project" value="UniProtKB-SubCell"/>
</dbReference>
<comment type="subunit">
    <text evidence="10 12 13">Forms a heterotetramer with UvrA during the search for lesions. Interacts with UvrC in an incision complex.</text>
</comment>
<dbReference type="PROSITE" id="PS50151">
    <property type="entry name" value="UVR"/>
    <property type="match status" value="1"/>
</dbReference>
<dbReference type="PANTHER" id="PTHR24029">
    <property type="entry name" value="UVRABC SYSTEM PROTEIN B"/>
    <property type="match status" value="1"/>
</dbReference>
<evidence type="ECO:0000256" key="14">
    <source>
        <dbReference type="SAM" id="MobiDB-lite"/>
    </source>
</evidence>
<comment type="caution">
    <text evidence="18">The sequence shown here is derived from an EMBL/GenBank/DDBJ whole genome shotgun (WGS) entry which is preliminary data.</text>
</comment>
<dbReference type="Gene3D" id="3.40.50.300">
    <property type="entry name" value="P-loop containing nucleotide triphosphate hydrolases"/>
    <property type="match status" value="3"/>
</dbReference>
<evidence type="ECO:0000259" key="17">
    <source>
        <dbReference type="PROSITE" id="PS51194"/>
    </source>
</evidence>
<dbReference type="EMBL" id="PGXC01000005">
    <property type="protein sequence ID" value="PKK90451.1"/>
    <property type="molecule type" value="Genomic_DNA"/>
</dbReference>
<evidence type="ECO:0000256" key="9">
    <source>
        <dbReference type="ARBA" id="ARBA00023204"/>
    </source>
</evidence>
<evidence type="ECO:0000256" key="8">
    <source>
        <dbReference type="ARBA" id="ARBA00022881"/>
    </source>
</evidence>
<dbReference type="InterPro" id="IPR006935">
    <property type="entry name" value="Helicase/UvrB_N"/>
</dbReference>
<evidence type="ECO:0000259" key="15">
    <source>
        <dbReference type="PROSITE" id="PS50151"/>
    </source>
</evidence>
<feature type="domain" description="Helicase ATP-binding" evidence="16">
    <location>
        <begin position="44"/>
        <end position="174"/>
    </location>
</feature>
<evidence type="ECO:0000313" key="18">
    <source>
        <dbReference type="EMBL" id="PKK90451.1"/>
    </source>
</evidence>
<keyword evidence="7 12" id="KW-0067">ATP-binding</keyword>
<dbReference type="InterPro" id="IPR027417">
    <property type="entry name" value="P-loop_NTPase"/>
</dbReference>
<reference evidence="18 19" key="1">
    <citation type="journal article" date="2017" name="ISME J.">
        <title>Potential for microbial H2 and metal transformations associated with novel bacteria and archaea in deep terrestrial subsurface sediments.</title>
        <authorList>
            <person name="Hernsdorf A.W."/>
            <person name="Amano Y."/>
            <person name="Miyakawa K."/>
            <person name="Ise K."/>
            <person name="Suzuki Y."/>
            <person name="Anantharaman K."/>
            <person name="Probst A."/>
            <person name="Burstein D."/>
            <person name="Thomas B.C."/>
            <person name="Banfield J.F."/>
        </authorList>
    </citation>
    <scope>NUCLEOTIDE SEQUENCE [LARGE SCALE GENOMIC DNA]</scope>
    <source>
        <strain evidence="18">HGW-Wallbacteria-1</strain>
    </source>
</reference>
<dbReference type="PANTHER" id="PTHR24029:SF0">
    <property type="entry name" value="UVRABC SYSTEM PROTEIN B"/>
    <property type="match status" value="1"/>
</dbReference>
<keyword evidence="8 12" id="KW-0267">Excision nuclease</keyword>
<evidence type="ECO:0000256" key="3">
    <source>
        <dbReference type="ARBA" id="ARBA00022490"/>
    </source>
</evidence>
<name>A0A2N1PQ36_9BACT</name>
<keyword evidence="12 13" id="KW-0742">SOS response</keyword>
<dbReference type="Pfam" id="PF04851">
    <property type="entry name" value="ResIII"/>
    <property type="match status" value="1"/>
</dbReference>
<feature type="region of interest" description="Disordered" evidence="14">
    <location>
        <begin position="615"/>
        <end position="672"/>
    </location>
</feature>